<dbReference type="GO" id="GO:0016592">
    <property type="term" value="C:mediator complex"/>
    <property type="evidence" value="ECO:0007669"/>
    <property type="project" value="InterPro"/>
</dbReference>
<evidence type="ECO:0000256" key="5">
    <source>
        <dbReference type="ARBA" id="ARBA00023159"/>
    </source>
</evidence>
<organism evidence="10 11">
    <name type="scientific">Onchocerca flexuosa</name>
    <dbReference type="NCBI Taxonomy" id="387005"/>
    <lineage>
        <taxon>Eukaryota</taxon>
        <taxon>Metazoa</taxon>
        <taxon>Ecdysozoa</taxon>
        <taxon>Nematoda</taxon>
        <taxon>Chromadorea</taxon>
        <taxon>Rhabditida</taxon>
        <taxon>Spirurina</taxon>
        <taxon>Spiruromorpha</taxon>
        <taxon>Filarioidea</taxon>
        <taxon>Onchocercidae</taxon>
        <taxon>Onchocerca</taxon>
    </lineage>
</organism>
<evidence type="ECO:0000256" key="1">
    <source>
        <dbReference type="ARBA" id="ARBA00004123"/>
    </source>
</evidence>
<dbReference type="AlphaFoldDB" id="A0A238C3M2"/>
<evidence type="ECO:0000256" key="3">
    <source>
        <dbReference type="ARBA" id="ARBA00011837"/>
    </source>
</evidence>
<comment type="subunit">
    <text evidence="3 8">Component of the Mediator complex.</text>
</comment>
<evidence type="ECO:0000256" key="9">
    <source>
        <dbReference type="SAM" id="MobiDB-lite"/>
    </source>
</evidence>
<dbReference type="EMBL" id="KZ269979">
    <property type="protein sequence ID" value="OZC12039.1"/>
    <property type="molecule type" value="Genomic_DNA"/>
</dbReference>
<gene>
    <name evidence="8" type="primary">MED8</name>
    <name evidence="10" type="ORF">X798_01220</name>
</gene>
<proteinExistence type="inferred from homology"/>
<keyword evidence="7 8" id="KW-0539">Nucleus</keyword>
<sequence length="366" mass="41479">MERRYLRPDENCPIPLNENFWIDIICPDKAKRSAAVAYEIDQMYASNVAAEVDKALRENKENIDTDIMKQIAPSAVNVTGIQYENLISLSFDSDELIKQEENKRRRMREKIVFIDSSLMNCRLMNAQPGGLFGHQHEPERLASAISHIENKALDVKTNIEQLLLMLDLQEEVEWPDMLDKFSSLASAMTQLQFILKKSALPSGFEDFGFFLRTHVLVPHCLSNDIDPNLQQVTSNRIHCWNHDAAPDYLRTKLTPEVETDESHIDNEKNTRTFDQINKQILAMNKHIETLLASMAENARNQAEIQQDIPTYNSQDTQKLVRAIVNGEGVRPSKLIPTESGITGSSVNGPHGTVRPSGTTASPQQRR</sequence>
<name>A0A238C3M2_9BILA</name>
<dbReference type="GO" id="GO:0000978">
    <property type="term" value="F:RNA polymerase II cis-regulatory region sequence-specific DNA binding"/>
    <property type="evidence" value="ECO:0007669"/>
    <property type="project" value="TreeGrafter"/>
</dbReference>
<evidence type="ECO:0000256" key="7">
    <source>
        <dbReference type="ARBA" id="ARBA00023242"/>
    </source>
</evidence>
<dbReference type="Proteomes" id="UP000242913">
    <property type="component" value="Unassembled WGS sequence"/>
</dbReference>
<evidence type="ECO:0000313" key="10">
    <source>
        <dbReference type="EMBL" id="OZC12039.1"/>
    </source>
</evidence>
<comment type="function">
    <text evidence="8">Component of the Mediator complex, a coactivator involved in the regulated transcription of nearly all RNA polymerase II-dependent genes. Mediator functions as a bridge to convey information from gene-specific regulatory proteins to the basal RNA polymerase II transcription machinery. Mediator is recruited to promoters by direct interactions with regulatory proteins and serves as a scaffold for the assembly of a functional preinitiation complex with RNA polymerase II and the general transcription factors.</text>
</comment>
<keyword evidence="5 8" id="KW-0010">Activator</keyword>
<evidence type="ECO:0000256" key="2">
    <source>
        <dbReference type="ARBA" id="ARBA00005716"/>
    </source>
</evidence>
<keyword evidence="11" id="KW-1185">Reference proteome</keyword>
<keyword evidence="4 8" id="KW-0805">Transcription regulation</keyword>
<evidence type="ECO:0000256" key="8">
    <source>
        <dbReference type="RuleBase" id="RU364144"/>
    </source>
</evidence>
<feature type="region of interest" description="Disordered" evidence="9">
    <location>
        <begin position="331"/>
        <end position="366"/>
    </location>
</feature>
<dbReference type="GO" id="GO:0006357">
    <property type="term" value="P:regulation of transcription by RNA polymerase II"/>
    <property type="evidence" value="ECO:0007669"/>
    <property type="project" value="InterPro"/>
</dbReference>
<comment type="similarity">
    <text evidence="2 8">Belongs to the Mediator complex subunit 8 family.</text>
</comment>
<dbReference type="PANTHER" id="PTHR13074">
    <property type="entry name" value="MEDIATOR OF RNA POLYMERASE II TRANSCRIPTION SUBUNIT 8"/>
    <property type="match status" value="1"/>
</dbReference>
<feature type="compositionally biased region" description="Polar residues" evidence="9">
    <location>
        <begin position="355"/>
        <end position="366"/>
    </location>
</feature>
<dbReference type="PANTHER" id="PTHR13074:SF9">
    <property type="entry name" value="MEDIATOR OF RNA POLYMERASE II TRANSCRIPTION SUBUNIT 8"/>
    <property type="match status" value="1"/>
</dbReference>
<dbReference type="InterPro" id="IPR019364">
    <property type="entry name" value="Mediatior_Med8_fun/met"/>
</dbReference>
<evidence type="ECO:0000256" key="6">
    <source>
        <dbReference type="ARBA" id="ARBA00023163"/>
    </source>
</evidence>
<comment type="subcellular location">
    <subcellularLocation>
        <location evidence="1 8">Nucleus</location>
    </subcellularLocation>
</comment>
<evidence type="ECO:0000313" key="11">
    <source>
        <dbReference type="Proteomes" id="UP000242913"/>
    </source>
</evidence>
<protein>
    <recommendedName>
        <fullName evidence="8">Mediator of RNA polymerase II transcription subunit 8</fullName>
    </recommendedName>
    <alternativeName>
        <fullName evidence="8">Mediator complex subunit 8</fullName>
    </alternativeName>
</protein>
<accession>A0A238C3M2</accession>
<dbReference type="Pfam" id="PF10232">
    <property type="entry name" value="Med8"/>
    <property type="match status" value="1"/>
</dbReference>
<reference evidence="10 11" key="1">
    <citation type="submission" date="2015-12" db="EMBL/GenBank/DDBJ databases">
        <title>Draft genome of the nematode, Onchocerca flexuosa.</title>
        <authorList>
            <person name="Mitreva M."/>
        </authorList>
    </citation>
    <scope>NUCLEOTIDE SEQUENCE [LARGE SCALE GENOMIC DNA]</scope>
    <source>
        <strain evidence="10">Red Deer</strain>
    </source>
</reference>
<keyword evidence="6 8" id="KW-0804">Transcription</keyword>
<dbReference type="OrthoDB" id="150687at2759"/>
<evidence type="ECO:0000256" key="4">
    <source>
        <dbReference type="ARBA" id="ARBA00023015"/>
    </source>
</evidence>
<dbReference type="GO" id="GO:0003712">
    <property type="term" value="F:transcription coregulator activity"/>
    <property type="evidence" value="ECO:0007669"/>
    <property type="project" value="InterPro"/>
</dbReference>
<dbReference type="GO" id="GO:0070847">
    <property type="term" value="C:core mediator complex"/>
    <property type="evidence" value="ECO:0007669"/>
    <property type="project" value="TreeGrafter"/>
</dbReference>